<gene>
    <name evidence="1" type="ORF">GCM10010393_02690</name>
</gene>
<dbReference type="EMBL" id="BAAASR010000002">
    <property type="protein sequence ID" value="GAA2476232.1"/>
    <property type="molecule type" value="Genomic_DNA"/>
</dbReference>
<name>A0ABN3L580_9ACTN</name>
<keyword evidence="2" id="KW-1185">Reference proteome</keyword>
<evidence type="ECO:0000313" key="1">
    <source>
        <dbReference type="EMBL" id="GAA2476232.1"/>
    </source>
</evidence>
<dbReference type="RefSeq" id="WP_344355360.1">
    <property type="nucleotide sequence ID" value="NZ_BAAASR010000002.1"/>
</dbReference>
<reference evidence="1 2" key="1">
    <citation type="journal article" date="2019" name="Int. J. Syst. Evol. Microbiol.">
        <title>The Global Catalogue of Microorganisms (GCM) 10K type strain sequencing project: providing services to taxonomists for standard genome sequencing and annotation.</title>
        <authorList>
            <consortium name="The Broad Institute Genomics Platform"/>
            <consortium name="The Broad Institute Genome Sequencing Center for Infectious Disease"/>
            <person name="Wu L."/>
            <person name="Ma J."/>
        </authorList>
    </citation>
    <scope>NUCLEOTIDE SEQUENCE [LARGE SCALE GENOMIC DNA]</scope>
    <source>
        <strain evidence="1 2">JCM 5062</strain>
    </source>
</reference>
<dbReference type="Proteomes" id="UP001499942">
    <property type="component" value="Unassembled WGS sequence"/>
</dbReference>
<organism evidence="1 2">
    <name type="scientific">Streptomyces gobitricini</name>
    <dbReference type="NCBI Taxonomy" id="68211"/>
    <lineage>
        <taxon>Bacteria</taxon>
        <taxon>Bacillati</taxon>
        <taxon>Actinomycetota</taxon>
        <taxon>Actinomycetes</taxon>
        <taxon>Kitasatosporales</taxon>
        <taxon>Streptomycetaceae</taxon>
        <taxon>Streptomyces</taxon>
    </lineage>
</organism>
<sequence length="301" mass="34129">MTNPDEGLAVEQYPDLNRQFYSSDPVTYFRNRYYLLLLAASKADRLDQLLEEGINYEGITAKSQPTDPDDEDERLHQTFVITEAEVLFHHASEALLRLYFAHMGRPQCPWLEVARLTSFSKFKRHVARLRDHEIPRKQIGQVFLGSMPDQPTEEWQTSADAIARLLRIVAQRTLEDAHLYNSSKHGLAVVSGPASLTISSPAGSSLNASGPSITFLELSTDRGKWCKTTRWLPAQQSLWLTNLVLVEMRALWNVAKARYVDADISRVETIRPEALNELQASAAPLRRMTFALQYHQHPGAE</sequence>
<proteinExistence type="predicted"/>
<protein>
    <submittedName>
        <fullName evidence="1">Uncharacterized protein</fullName>
    </submittedName>
</protein>
<accession>A0ABN3L580</accession>
<evidence type="ECO:0000313" key="2">
    <source>
        <dbReference type="Proteomes" id="UP001499942"/>
    </source>
</evidence>
<comment type="caution">
    <text evidence="1">The sequence shown here is derived from an EMBL/GenBank/DDBJ whole genome shotgun (WGS) entry which is preliminary data.</text>
</comment>